<name>A0A6V8H8I9_TALPI</name>
<dbReference type="Gene3D" id="3.40.50.300">
    <property type="entry name" value="P-loop containing nucleotide triphosphate hydrolases"/>
    <property type="match status" value="1"/>
</dbReference>
<feature type="region of interest" description="Disordered" evidence="1">
    <location>
        <begin position="1179"/>
        <end position="1200"/>
    </location>
</feature>
<dbReference type="Gene3D" id="3.40.50.1820">
    <property type="entry name" value="alpha/beta hydrolase"/>
    <property type="match status" value="1"/>
</dbReference>
<dbReference type="EMBL" id="DF933818">
    <property type="protein sequence ID" value="GAM36998.1"/>
    <property type="molecule type" value="Genomic_DNA"/>
</dbReference>
<dbReference type="Pfam" id="PF13374">
    <property type="entry name" value="TPR_10"/>
    <property type="match status" value="1"/>
</dbReference>
<gene>
    <name evidence="2" type="ORF">TCE0_022f06535</name>
</gene>
<feature type="compositionally biased region" description="Basic and acidic residues" evidence="1">
    <location>
        <begin position="1179"/>
        <end position="1191"/>
    </location>
</feature>
<dbReference type="InterPro" id="IPR011990">
    <property type="entry name" value="TPR-like_helical_dom_sf"/>
</dbReference>
<dbReference type="Pfam" id="PF13424">
    <property type="entry name" value="TPR_12"/>
    <property type="match status" value="2"/>
</dbReference>
<dbReference type="InterPro" id="IPR029058">
    <property type="entry name" value="AB_hydrolase_fold"/>
</dbReference>
<keyword evidence="3" id="KW-1185">Reference proteome</keyword>
<organism evidence="2 3">
    <name type="scientific">Talaromyces pinophilus</name>
    <name type="common">Penicillium pinophilum</name>
    <dbReference type="NCBI Taxonomy" id="128442"/>
    <lineage>
        <taxon>Eukaryota</taxon>
        <taxon>Fungi</taxon>
        <taxon>Dikarya</taxon>
        <taxon>Ascomycota</taxon>
        <taxon>Pezizomycotina</taxon>
        <taxon>Eurotiomycetes</taxon>
        <taxon>Eurotiomycetidae</taxon>
        <taxon>Eurotiales</taxon>
        <taxon>Trichocomaceae</taxon>
        <taxon>Talaromyces</taxon>
        <taxon>Talaromyces sect. Talaromyces</taxon>
    </lineage>
</organism>
<evidence type="ECO:0000256" key="1">
    <source>
        <dbReference type="SAM" id="MobiDB-lite"/>
    </source>
</evidence>
<dbReference type="PANTHER" id="PTHR46082">
    <property type="entry name" value="ATP/GTP-BINDING PROTEIN-RELATED"/>
    <property type="match status" value="1"/>
</dbReference>
<dbReference type="InterPro" id="IPR027417">
    <property type="entry name" value="P-loop_NTPase"/>
</dbReference>
<evidence type="ECO:0000313" key="3">
    <source>
        <dbReference type="Proteomes" id="UP000053095"/>
    </source>
</evidence>
<accession>A0A6V8H8I9</accession>
<dbReference type="AlphaFoldDB" id="A0A6V8H8I9"/>
<dbReference type="Proteomes" id="UP000053095">
    <property type="component" value="Unassembled WGS sequence"/>
</dbReference>
<comment type="caution">
    <text evidence="2">The sequence shown here is derived from an EMBL/GenBank/DDBJ whole genome shotgun (WGS) entry which is preliminary data.</text>
</comment>
<sequence length="1200" mass="136283">MWRRDSRKRFPWLRLILRGGHFDPIGHTLNYYAVLLSPFSFEVWRKSDSMTISVISRERGNRAEIKADVIAVHGLDEDALDAWTAPNSCCWLRDLLPLDIPVRVLAFAYGDTHQSIFGSAQTLLQDLWSQRDTDERRERPIIFICHGLGGIIVKKALILSSNFVVSHRLAHLHSIFSTTASIIFMGTPHLGIAKDKWPLVLRKFTSVLSDSSRLRSSIEKGSETLQDLSDQFMPLMENFRVYNFWETVETTFGPFRGYIVEESSAAPWPTVESSGIDATHSQMCKFPDEQFPAYKVILAALRRHLKEAEHRIPTRLAAARQDLRNRRQAEAHELLGPNASFKDVQSATQQSKKRAYNKHFTVRMRVSDIFTGREELARELQARILPPDDPQTPSKQKRYVLHGLGGSGKTQFCLKFANDNKNKFWGVFWIDASSAETAERAFAEIGLMGNLEARPEAGLSWLTRQELPWLLVIDNADDIRFNYANYFPSGERGHILLTSRNPECKVHATVGSKEFRDLETEDAITLLLKAISRDDDVTIQEKRISALPVVKALGCLPLALSQAGAAIRQKLYALEEYLDIFSSYKRSIFSKGYSQDTDYKHTIYTTYEVSLDKIKLLYSNSQMAVDAVEILHVLAFCHFDEIPSSIFERAWTNLHQVHGPVSPVSFFEAFLVPMGNVFSFLRTYHTIFSAVGYNGLPSIFMQRKWDKMRLRNAFSLLLHHSLISQNASGSTWSMHPMVQLWARQRLSSKAQGTWIVITARILAAAVNPKPSATAEETSFRHSLIPHIDSCLRADPDDFRRGFQFSQEFLSHFVRFAAVYVAGGRWKNAIEIQELMVSQYKQKLGIDDCVTLDAMAELAQTYWNSSQPLKALGVQKTVLSISFTKLGPYDPRTLIAMDSLGRTFWLIGDRPKAASLGKESMEGLMRILGRDHPFTVNAMHNYARALAHLGHHQQAKDMLLEVLAIRSSRSGPNDADTLETMQELGVSYLALGEVDEAERLISHVLNIRKQLLGDEHAYTLWTMNDLSKVRLAQNRFMDAVEILQVTLEIATRTLGADHVGTLMTTHNLARSHSRLEHWTDAETLFLRLIEAQTRNLKENHPDILYAKLDLASVYFAQNQMEKAESTVLAVFQAQKDALEANSPILQKTKERLKQIYLIRGKFEEVEALERVAADDKFDVSNRVSDETSEGHQKPSRRSFTF</sequence>
<reference evidence="3" key="1">
    <citation type="journal article" date="2015" name="Genome Announc.">
        <title>Draft genome sequence of Talaromyces cellulolyticus strain Y-94, a source of lignocellulosic biomass-degrading enzymes.</title>
        <authorList>
            <person name="Fujii T."/>
            <person name="Koike H."/>
            <person name="Sawayama S."/>
            <person name="Yano S."/>
            <person name="Inoue H."/>
        </authorList>
    </citation>
    <scope>NUCLEOTIDE SEQUENCE [LARGE SCALE GENOMIC DNA]</scope>
    <source>
        <strain evidence="3">Y-94</strain>
    </source>
</reference>
<dbReference type="SUPFAM" id="SSF52540">
    <property type="entry name" value="P-loop containing nucleoside triphosphate hydrolases"/>
    <property type="match status" value="1"/>
</dbReference>
<protein>
    <submittedName>
        <fullName evidence="2">Uncharacterized protein</fullName>
    </submittedName>
</protein>
<evidence type="ECO:0000313" key="2">
    <source>
        <dbReference type="EMBL" id="GAM36998.1"/>
    </source>
</evidence>
<dbReference type="SUPFAM" id="SSF48452">
    <property type="entry name" value="TPR-like"/>
    <property type="match status" value="2"/>
</dbReference>
<proteinExistence type="predicted"/>
<dbReference type="InterPro" id="IPR053137">
    <property type="entry name" value="NLR-like"/>
</dbReference>
<dbReference type="GO" id="GO:0043531">
    <property type="term" value="F:ADP binding"/>
    <property type="evidence" value="ECO:0007669"/>
    <property type="project" value="InterPro"/>
</dbReference>
<dbReference type="Gene3D" id="1.25.40.10">
    <property type="entry name" value="Tetratricopeptide repeat domain"/>
    <property type="match status" value="2"/>
</dbReference>
<dbReference type="SUPFAM" id="SSF53474">
    <property type="entry name" value="alpha/beta-Hydrolases"/>
    <property type="match status" value="1"/>
</dbReference>
<dbReference type="PANTHER" id="PTHR46082:SF6">
    <property type="entry name" value="AAA+ ATPASE DOMAIN-CONTAINING PROTEIN-RELATED"/>
    <property type="match status" value="1"/>
</dbReference>